<feature type="transmembrane region" description="Helical" evidence="1">
    <location>
        <begin position="270"/>
        <end position="289"/>
    </location>
</feature>
<name>A0A7C3PFS4_9CYAN</name>
<accession>A0A7C3PFS4</accession>
<dbReference type="EMBL" id="DSRU01000048">
    <property type="protein sequence ID" value="HFM96860.1"/>
    <property type="molecule type" value="Genomic_DNA"/>
</dbReference>
<evidence type="ECO:0000256" key="1">
    <source>
        <dbReference type="SAM" id="Phobius"/>
    </source>
</evidence>
<organism evidence="2">
    <name type="scientific">Oscillatoriales cyanobacterium SpSt-418</name>
    <dbReference type="NCBI Taxonomy" id="2282169"/>
    <lineage>
        <taxon>Bacteria</taxon>
        <taxon>Bacillati</taxon>
        <taxon>Cyanobacteriota</taxon>
        <taxon>Cyanophyceae</taxon>
        <taxon>Oscillatoriophycideae</taxon>
        <taxon>Oscillatoriales</taxon>
    </lineage>
</organism>
<feature type="transmembrane region" description="Helical" evidence="1">
    <location>
        <begin position="214"/>
        <end position="233"/>
    </location>
</feature>
<evidence type="ECO:0000313" key="2">
    <source>
        <dbReference type="EMBL" id="HFM96860.1"/>
    </source>
</evidence>
<proteinExistence type="predicted"/>
<feature type="transmembrane region" description="Helical" evidence="1">
    <location>
        <begin position="438"/>
        <end position="456"/>
    </location>
</feature>
<dbReference type="Pfam" id="PF26314">
    <property type="entry name" value="MptA_B_family"/>
    <property type="match status" value="1"/>
</dbReference>
<sequence>MRKSVALAAIGFAIAFSLCAILTLLGIDKFYYVQAGGEKFATFPDALAQWGVGLSYLALHGIYFYWLFFQLHASRDPSFQLCLRRGAGFLLLAFLAYPLGNDIYVYLHSGLINLAGENPYLTPADAFVSPLSPLVDWGQTSTYGPFSQLLFAGSALTLAGHAIAAVYVFKLFCLGLHVLNSFLVWQLLAKDHREQWTMAYLLNPLLLMEQVGSAHIDILVNTSFLVLAGLLFARWYALVWLPLCFGFLSKTLPLIWVPLVFIFLVKQRRWWQLVACVGLMVLLFVDLSLTSLPTLTAWKSLFNPGVTGQYRASLHEIVRFGVDTAQALFPAAISPVQERIYLGIVSQVLTAAYVLFYAGFALRAYLRKTYDQTQLLEDLGWVTLALLLFATAWVMPWYSSSLLAISVMIPERRLFGLTCLVYSVTSSAQYALQELDGLNSLIAIGLPLLVIVFHNVHWNWRSPQMSGFHSGLLLPYRKNEV</sequence>
<protein>
    <recommendedName>
        <fullName evidence="3">DUF2029 domain-containing protein</fullName>
    </recommendedName>
</protein>
<feature type="transmembrane region" description="Helical" evidence="1">
    <location>
        <begin position="380"/>
        <end position="407"/>
    </location>
</feature>
<feature type="transmembrane region" description="Helical" evidence="1">
    <location>
        <begin position="7"/>
        <end position="27"/>
    </location>
</feature>
<feature type="transmembrane region" description="Helical" evidence="1">
    <location>
        <begin position="240"/>
        <end position="264"/>
    </location>
</feature>
<reference evidence="2" key="1">
    <citation type="journal article" date="2020" name="mSystems">
        <title>Genome- and Community-Level Interaction Insights into Carbon Utilization and Element Cycling Functions of Hydrothermarchaeota in Hydrothermal Sediment.</title>
        <authorList>
            <person name="Zhou Z."/>
            <person name="Liu Y."/>
            <person name="Xu W."/>
            <person name="Pan J."/>
            <person name="Luo Z.H."/>
            <person name="Li M."/>
        </authorList>
    </citation>
    <scope>NUCLEOTIDE SEQUENCE [LARGE SCALE GENOMIC DNA]</scope>
    <source>
        <strain evidence="2">SpSt-418</strain>
    </source>
</reference>
<feature type="transmembrane region" description="Helical" evidence="1">
    <location>
        <begin position="171"/>
        <end position="188"/>
    </location>
</feature>
<feature type="transmembrane region" description="Helical" evidence="1">
    <location>
        <begin position="47"/>
        <end position="69"/>
    </location>
</feature>
<keyword evidence="1" id="KW-1133">Transmembrane helix</keyword>
<comment type="caution">
    <text evidence="2">The sequence shown here is derived from an EMBL/GenBank/DDBJ whole genome shotgun (WGS) entry which is preliminary data.</text>
</comment>
<keyword evidence="1" id="KW-0812">Transmembrane</keyword>
<keyword evidence="1" id="KW-0472">Membrane</keyword>
<gene>
    <name evidence="2" type="ORF">ENR64_03670</name>
</gene>
<feature type="transmembrane region" description="Helical" evidence="1">
    <location>
        <begin position="340"/>
        <end position="360"/>
    </location>
</feature>
<evidence type="ECO:0008006" key="3">
    <source>
        <dbReference type="Google" id="ProtNLM"/>
    </source>
</evidence>
<dbReference type="AlphaFoldDB" id="A0A7C3PFS4"/>